<feature type="compositionally biased region" description="Polar residues" evidence="1">
    <location>
        <begin position="647"/>
        <end position="658"/>
    </location>
</feature>
<protein>
    <submittedName>
        <fullName evidence="2">BQ2448_7938 protein</fullName>
    </submittedName>
</protein>
<sequence>MDSSSTLVEAGSPVVQYSRSTLLALYASPLVPDTLHGMKPLSEWYGEYQDPPSSPPTRARDAPASGAGGASSRAHNNGSSSSNHTSNPGSNLSGGRPNPFANFGRFGVDGGLDPGEVAGFLATKSSSGVADKRSRDGVPHLQRDGVGPGGRAGARRGEASIESTSPTKSSAFTNDRLRASTRAGGADERNGALGSSILGRREEQKKDRRAPDEGGWRSVGGLNDRDRRTGRGNDQPRDLRNDKRDRTDGFNSSTRGQRQPAWMDSDGPHSSSGSAPSWMDAPISSENFELGGRSLPPHDGERGGPSTGVAGAPEGGIDSIAAFKKQMKELERIKSGGDVEESKQPSESVFASLVKAPAQQESESQSSVLDSLRLGGEAPTVTDEGSAPRDGGRSSRFAKYFDGKPPASATSPNVQPQQAPSVFEALLGGGGGGASKGNNAAEASSKDAESMARLMGMLQFSSARATSPVNSKSSVPIASPSALPGSASAPMPSNPQPNGHRSRQTSGSGSRFAFSQPPLNAHPSAPSHVPGSMAPSQTHEHQPQPPPRSVSGSQPGAPQQPPHSPPRQNFNQATHSFALPPLGSPSTEARPSQPSSQQLHHHSAHSRAGSAQPLSPPVSANFELPPSAPQPSGGIPPPPPHFLQMLNGMQSPPSQQHVNGGVASRPLPPLNNGMPPQQGPSQQQQQQPIPGGPHQMPHFQSPPPPPPHHMGFGNSPMSPEIAAAHMRAMSNPSRSQAPPFNLPPPPFMYGGPPPPMGSMAPNMLPFPPQFRPPPPPPGAFSGAGVPDLMALLNSGGPRIGAASAPLPPRAPPMPQGQPQPQQQQQHQQHQSIRQFISPPPMNHGQ</sequence>
<feature type="compositionally biased region" description="Basic and acidic residues" evidence="1">
    <location>
        <begin position="199"/>
        <end position="215"/>
    </location>
</feature>
<feature type="compositionally biased region" description="Pro residues" evidence="1">
    <location>
        <begin position="805"/>
        <end position="817"/>
    </location>
</feature>
<feature type="compositionally biased region" description="Basic and acidic residues" evidence="1">
    <location>
        <begin position="130"/>
        <end position="143"/>
    </location>
</feature>
<feature type="compositionally biased region" description="Polar residues" evidence="1">
    <location>
        <begin position="408"/>
        <end position="420"/>
    </location>
</feature>
<feature type="region of interest" description="Disordered" evidence="1">
    <location>
        <begin position="760"/>
        <end position="845"/>
    </location>
</feature>
<feature type="compositionally biased region" description="Basic and acidic residues" evidence="1">
    <location>
        <begin position="223"/>
        <end position="248"/>
    </location>
</feature>
<feature type="compositionally biased region" description="Pro residues" evidence="1">
    <location>
        <begin position="764"/>
        <end position="778"/>
    </location>
</feature>
<accession>A0A238FQ59</accession>
<feature type="compositionally biased region" description="Polar residues" evidence="1">
    <location>
        <begin position="463"/>
        <end position="474"/>
    </location>
</feature>
<dbReference type="STRING" id="269621.A0A238FQ59"/>
<reference evidence="3" key="1">
    <citation type="submission" date="2016-09" db="EMBL/GenBank/DDBJ databases">
        <authorList>
            <person name="Jeantristanb JTB J.-T."/>
            <person name="Ricardo R."/>
        </authorList>
    </citation>
    <scope>NUCLEOTIDE SEQUENCE [LARGE SCALE GENOMIC DNA]</scope>
</reference>
<keyword evidence="3" id="KW-1185">Reference proteome</keyword>
<feature type="compositionally biased region" description="Pro residues" evidence="1">
    <location>
        <begin position="626"/>
        <end position="641"/>
    </location>
</feature>
<dbReference type="EMBL" id="FMSP01000024">
    <property type="protein sequence ID" value="SCV74909.1"/>
    <property type="molecule type" value="Genomic_DNA"/>
</dbReference>
<name>A0A238FQ59_9BASI</name>
<gene>
    <name evidence="2" type="ORF">BQ2448_7938</name>
</gene>
<dbReference type="Proteomes" id="UP000198372">
    <property type="component" value="Unassembled WGS sequence"/>
</dbReference>
<feature type="compositionally biased region" description="Basic and acidic residues" evidence="1">
    <location>
        <begin position="326"/>
        <end position="344"/>
    </location>
</feature>
<feature type="compositionally biased region" description="Low complexity" evidence="1">
    <location>
        <begin position="62"/>
        <end position="91"/>
    </location>
</feature>
<dbReference type="AlphaFoldDB" id="A0A238FQ59"/>
<proteinExistence type="predicted"/>
<evidence type="ECO:0000313" key="2">
    <source>
        <dbReference type="EMBL" id="SCV74909.1"/>
    </source>
</evidence>
<feature type="region of interest" description="Disordered" evidence="1">
    <location>
        <begin position="43"/>
        <end position="449"/>
    </location>
</feature>
<feature type="compositionally biased region" description="Polar residues" evidence="1">
    <location>
        <begin position="161"/>
        <end position="173"/>
    </location>
</feature>
<feature type="compositionally biased region" description="Polar residues" evidence="1">
    <location>
        <begin position="496"/>
        <end position="509"/>
    </location>
</feature>
<feature type="compositionally biased region" description="Low complexity" evidence="1">
    <location>
        <begin position="476"/>
        <end position="491"/>
    </location>
</feature>
<feature type="compositionally biased region" description="Low complexity" evidence="1">
    <location>
        <begin position="818"/>
        <end position="830"/>
    </location>
</feature>
<evidence type="ECO:0000313" key="3">
    <source>
        <dbReference type="Proteomes" id="UP000198372"/>
    </source>
</evidence>
<feature type="region of interest" description="Disordered" evidence="1">
    <location>
        <begin position="463"/>
        <end position="746"/>
    </location>
</feature>
<organism evidence="2 3">
    <name type="scientific">Microbotryum intermedium</name>
    <dbReference type="NCBI Taxonomy" id="269621"/>
    <lineage>
        <taxon>Eukaryota</taxon>
        <taxon>Fungi</taxon>
        <taxon>Dikarya</taxon>
        <taxon>Basidiomycota</taxon>
        <taxon>Pucciniomycotina</taxon>
        <taxon>Microbotryomycetes</taxon>
        <taxon>Microbotryales</taxon>
        <taxon>Microbotryaceae</taxon>
        <taxon>Microbotryum</taxon>
    </lineage>
</organism>
<dbReference type="OrthoDB" id="2504266at2759"/>
<evidence type="ECO:0000256" key="1">
    <source>
        <dbReference type="SAM" id="MobiDB-lite"/>
    </source>
</evidence>
<feature type="compositionally biased region" description="Low complexity" evidence="1">
    <location>
        <begin position="673"/>
        <end position="699"/>
    </location>
</feature>